<dbReference type="GO" id="GO:0005921">
    <property type="term" value="C:gap junction"/>
    <property type="evidence" value="ECO:0007669"/>
    <property type="project" value="UniProtKB-UniRule"/>
</dbReference>
<comment type="subcellular location">
    <subcellularLocation>
        <location evidence="1 9">Cell membrane</location>
        <topology evidence="1 9">Multi-pass membrane protein</topology>
    </subcellularLocation>
</comment>
<dbReference type="InterPro" id="IPR000990">
    <property type="entry name" value="Innexin"/>
</dbReference>
<dbReference type="PANTHER" id="PTHR11893">
    <property type="entry name" value="INNEXIN"/>
    <property type="match status" value="1"/>
</dbReference>
<protein>
    <recommendedName>
        <fullName evidence="9">Innexin</fullName>
    </recommendedName>
</protein>
<comment type="similarity">
    <text evidence="9">Belongs to the pannexin family.</text>
</comment>
<keyword evidence="5 9" id="KW-1133">Transmembrane helix</keyword>
<reference evidence="10" key="1">
    <citation type="submission" date="2021-02" db="EMBL/GenBank/DDBJ databases">
        <authorList>
            <person name="Nowell W R."/>
        </authorList>
    </citation>
    <scope>NUCLEOTIDE SEQUENCE</scope>
</reference>
<dbReference type="Proteomes" id="UP000663891">
    <property type="component" value="Unassembled WGS sequence"/>
</dbReference>
<dbReference type="PROSITE" id="PS51013">
    <property type="entry name" value="PANNEXIN"/>
    <property type="match status" value="1"/>
</dbReference>
<dbReference type="PANTHER" id="PTHR11893:SF36">
    <property type="entry name" value="INNEXIN-5"/>
    <property type="match status" value="1"/>
</dbReference>
<feature type="transmembrane region" description="Helical" evidence="9">
    <location>
        <begin position="205"/>
        <end position="228"/>
    </location>
</feature>
<evidence type="ECO:0000256" key="9">
    <source>
        <dbReference type="RuleBase" id="RU010713"/>
    </source>
</evidence>
<evidence type="ECO:0000313" key="12">
    <source>
        <dbReference type="Proteomes" id="UP000663891"/>
    </source>
</evidence>
<gene>
    <name evidence="9" type="primary">inx</name>
    <name evidence="11" type="ORF">OKA104_LOCUS13773</name>
    <name evidence="10" type="ORF">VCS650_LOCUS4125</name>
</gene>
<name>A0A813SZL1_9BILA</name>
<keyword evidence="6 9" id="KW-0406">Ion transport</keyword>
<dbReference type="PRINTS" id="PR01262">
    <property type="entry name" value="INNEXIN"/>
</dbReference>
<dbReference type="OrthoDB" id="5867527at2759"/>
<sequence length="453" mass="54168">MADTILKLSRSLLKIDTHKDFLSDQIHYQITFTVLIISAIASTSLQFYADPIHCVQPAQFTDGYTSFARTLCWLNNTYFYPQTYTRLPMNKHERLQHTLHYYQWLPFIYIIQAFFFILPHLLWISFYKRNGLNPGLIVEQGNKFDDKPEISRRIAKEIERYLMCRQLAQCKKKLLLRNVTDDNHQTTSSPLLLPNISFRIRYHTYYLVILYLLIKLIYIINIIVQVVLLDTILSTGKYGFVRFGFDTMKYLFHSSIRERITELSYQHQQLFPFVTLCDFHIRELGQDHFYTIECILLINIFYEKIYFAMWIWFVLLFLISVISLIYSFYIYVPFFTRYRFISKLIHSIQAKKQQTLSPPIPISSNVITTTTTTTEAIEREHEIDFFDDKKRRKEFIFWLQRDGVFLLHLLNSHAGEPLVIKCLEDLVDIWINNYEEKSKLAEKLLKNRFNFSK</sequence>
<keyword evidence="4 9" id="KW-0812">Transmembrane</keyword>
<evidence type="ECO:0000256" key="7">
    <source>
        <dbReference type="ARBA" id="ARBA00023136"/>
    </source>
</evidence>
<dbReference type="GO" id="GO:0034220">
    <property type="term" value="P:monoatomic ion transmembrane transport"/>
    <property type="evidence" value="ECO:0007669"/>
    <property type="project" value="UniProtKB-KW"/>
</dbReference>
<evidence type="ECO:0000256" key="8">
    <source>
        <dbReference type="ARBA" id="ARBA00023303"/>
    </source>
</evidence>
<comment type="caution">
    <text evidence="10">The sequence shown here is derived from an EMBL/GenBank/DDBJ whole genome shotgun (WGS) entry which is preliminary data.</text>
</comment>
<proteinExistence type="inferred from homology"/>
<dbReference type="Proteomes" id="UP000663881">
    <property type="component" value="Unassembled WGS sequence"/>
</dbReference>
<dbReference type="GO" id="GO:0005243">
    <property type="term" value="F:gap junction channel activity"/>
    <property type="evidence" value="ECO:0007669"/>
    <property type="project" value="TreeGrafter"/>
</dbReference>
<evidence type="ECO:0000256" key="2">
    <source>
        <dbReference type="ARBA" id="ARBA00022448"/>
    </source>
</evidence>
<dbReference type="EMBL" id="CAJNON010000023">
    <property type="protein sequence ID" value="CAF0803112.1"/>
    <property type="molecule type" value="Genomic_DNA"/>
</dbReference>
<evidence type="ECO:0000256" key="5">
    <source>
        <dbReference type="ARBA" id="ARBA00022989"/>
    </source>
</evidence>
<dbReference type="Pfam" id="PF00876">
    <property type="entry name" value="Innexin"/>
    <property type="match status" value="1"/>
</dbReference>
<organism evidence="10 12">
    <name type="scientific">Adineta steineri</name>
    <dbReference type="NCBI Taxonomy" id="433720"/>
    <lineage>
        <taxon>Eukaryota</taxon>
        <taxon>Metazoa</taxon>
        <taxon>Spiralia</taxon>
        <taxon>Gnathifera</taxon>
        <taxon>Rotifera</taxon>
        <taxon>Eurotatoria</taxon>
        <taxon>Bdelloidea</taxon>
        <taxon>Adinetida</taxon>
        <taxon>Adinetidae</taxon>
        <taxon>Adineta</taxon>
    </lineage>
</organism>
<accession>A0A813SZL1</accession>
<comment type="function">
    <text evidence="9">Structural component of the gap junctions.</text>
</comment>
<keyword evidence="8 9" id="KW-0407">Ion channel</keyword>
<feature type="transmembrane region" description="Helical" evidence="9">
    <location>
        <begin position="28"/>
        <end position="49"/>
    </location>
</feature>
<keyword evidence="3" id="KW-1003">Cell membrane</keyword>
<evidence type="ECO:0000313" key="10">
    <source>
        <dbReference type="EMBL" id="CAF0803112.1"/>
    </source>
</evidence>
<dbReference type="GO" id="GO:0005886">
    <property type="term" value="C:plasma membrane"/>
    <property type="evidence" value="ECO:0007669"/>
    <property type="project" value="UniProtKB-SubCell"/>
</dbReference>
<dbReference type="EMBL" id="CAJOAY010000705">
    <property type="protein sequence ID" value="CAF3719756.1"/>
    <property type="molecule type" value="Genomic_DNA"/>
</dbReference>
<evidence type="ECO:0000313" key="11">
    <source>
        <dbReference type="EMBL" id="CAF3719756.1"/>
    </source>
</evidence>
<evidence type="ECO:0000256" key="3">
    <source>
        <dbReference type="ARBA" id="ARBA00022475"/>
    </source>
</evidence>
<keyword evidence="7 9" id="KW-0472">Membrane</keyword>
<dbReference type="AlphaFoldDB" id="A0A813SZL1"/>
<keyword evidence="2 9" id="KW-0813">Transport</keyword>
<evidence type="ECO:0000256" key="4">
    <source>
        <dbReference type="ARBA" id="ARBA00022692"/>
    </source>
</evidence>
<evidence type="ECO:0000256" key="1">
    <source>
        <dbReference type="ARBA" id="ARBA00004651"/>
    </source>
</evidence>
<feature type="transmembrane region" description="Helical" evidence="9">
    <location>
        <begin position="104"/>
        <end position="124"/>
    </location>
</feature>
<feature type="transmembrane region" description="Helical" evidence="9">
    <location>
        <begin position="309"/>
        <end position="332"/>
    </location>
</feature>
<evidence type="ECO:0000256" key="6">
    <source>
        <dbReference type="ARBA" id="ARBA00023065"/>
    </source>
</evidence>